<dbReference type="NCBIfam" id="TIGR00229">
    <property type="entry name" value="sensory_box"/>
    <property type="match status" value="2"/>
</dbReference>
<evidence type="ECO:0000259" key="19">
    <source>
        <dbReference type="PROSITE" id="PS50113"/>
    </source>
</evidence>
<dbReference type="GO" id="GO:0005524">
    <property type="term" value="F:ATP binding"/>
    <property type="evidence" value="ECO:0007669"/>
    <property type="project" value="UniProtKB-KW"/>
</dbReference>
<dbReference type="AlphaFoldDB" id="H0HNU4"/>
<evidence type="ECO:0000259" key="17">
    <source>
        <dbReference type="PROSITE" id="PS50109"/>
    </source>
</evidence>
<dbReference type="PROSITE" id="PS50109">
    <property type="entry name" value="HIS_KIN"/>
    <property type="match status" value="1"/>
</dbReference>
<dbReference type="InterPro" id="IPR000014">
    <property type="entry name" value="PAS"/>
</dbReference>
<dbReference type="PATRIC" id="fig|1107882.3.peg.1785"/>
<evidence type="ECO:0000256" key="13">
    <source>
        <dbReference type="ARBA" id="ARBA00022840"/>
    </source>
</evidence>
<keyword evidence="8" id="KW-0288">FMN</keyword>
<dbReference type="InterPro" id="IPR003594">
    <property type="entry name" value="HATPase_dom"/>
</dbReference>
<keyword evidence="5" id="KW-0597">Phosphoprotein</keyword>
<dbReference type="CDD" id="cd00130">
    <property type="entry name" value="PAS"/>
    <property type="match status" value="2"/>
</dbReference>
<evidence type="ECO:0000256" key="12">
    <source>
        <dbReference type="ARBA" id="ARBA00022777"/>
    </source>
</evidence>
<evidence type="ECO:0000256" key="2">
    <source>
        <dbReference type="ARBA" id="ARBA00012438"/>
    </source>
</evidence>
<dbReference type="InterPro" id="IPR001610">
    <property type="entry name" value="PAC"/>
</dbReference>
<dbReference type="InterPro" id="IPR000700">
    <property type="entry name" value="PAS-assoc_C"/>
</dbReference>
<dbReference type="InterPro" id="IPR011102">
    <property type="entry name" value="Sig_transdc_His_kinase_HWE"/>
</dbReference>
<evidence type="ECO:0000256" key="15">
    <source>
        <dbReference type="ARBA" id="ARBA00023026"/>
    </source>
</evidence>
<evidence type="ECO:0000256" key="1">
    <source>
        <dbReference type="ARBA" id="ARBA00000085"/>
    </source>
</evidence>
<evidence type="ECO:0000256" key="5">
    <source>
        <dbReference type="ARBA" id="ARBA00022553"/>
    </source>
</evidence>
<dbReference type="EC" id="2.7.13.3" evidence="2"/>
<keyword evidence="21" id="KW-1185">Reference proteome</keyword>
<dbReference type="SMART" id="SM00387">
    <property type="entry name" value="HATPase_c"/>
    <property type="match status" value="1"/>
</dbReference>
<feature type="domain" description="PAS" evidence="18">
    <location>
        <begin position="187"/>
        <end position="240"/>
    </location>
</feature>
<comment type="catalytic activity">
    <reaction evidence="1">
        <text>ATP + protein L-histidine = ADP + protein N-phospho-L-histidine.</text>
        <dbReference type="EC" id="2.7.13.3"/>
    </reaction>
</comment>
<dbReference type="PANTHER" id="PTHR41523">
    <property type="entry name" value="TWO-COMPONENT SYSTEM SENSOR PROTEIN"/>
    <property type="match status" value="1"/>
</dbReference>
<proteinExistence type="predicted"/>
<evidence type="ECO:0000313" key="20">
    <source>
        <dbReference type="EMBL" id="EHK57585.1"/>
    </source>
</evidence>
<dbReference type="InterPro" id="IPR011495">
    <property type="entry name" value="Sig_transdc_His_kin_sub2_dim/P"/>
</dbReference>
<evidence type="ECO:0000313" key="21">
    <source>
        <dbReference type="Proteomes" id="UP000003250"/>
    </source>
</evidence>
<evidence type="ECO:0000256" key="7">
    <source>
        <dbReference type="ARBA" id="ARBA00022630"/>
    </source>
</evidence>
<keyword evidence="13" id="KW-0067">ATP-binding</keyword>
<feature type="domain" description="Histidine kinase" evidence="17">
    <location>
        <begin position="440"/>
        <end position="631"/>
    </location>
</feature>
<reference evidence="20 21" key="1">
    <citation type="journal article" date="2012" name="J. Bacteriol.">
        <title>Draft Genome Sequence of Mesorhizobium alhagi CCNWXJ12-2T, a Novel Salt-Resistant Species Isolated from the Desert of Northwestern China.</title>
        <authorList>
            <person name="Zhou M."/>
            <person name="Chen W."/>
            <person name="Chen H."/>
            <person name="Wei G."/>
        </authorList>
    </citation>
    <scope>NUCLEOTIDE SEQUENCE [LARGE SCALE GENOMIC DNA]</scope>
    <source>
        <strain evidence="20 21">CCNWXJ12-2</strain>
    </source>
</reference>
<dbReference type="OrthoDB" id="341208at2"/>
<evidence type="ECO:0000256" key="9">
    <source>
        <dbReference type="ARBA" id="ARBA00022679"/>
    </source>
</evidence>
<dbReference type="PROSITE" id="PS50112">
    <property type="entry name" value="PAS"/>
    <property type="match status" value="2"/>
</dbReference>
<dbReference type="InterPro" id="IPR036890">
    <property type="entry name" value="HATPase_C_sf"/>
</dbReference>
<dbReference type="Proteomes" id="UP000003250">
    <property type="component" value="Unassembled WGS sequence"/>
</dbReference>
<dbReference type="InterPro" id="IPR035965">
    <property type="entry name" value="PAS-like_dom_sf"/>
</dbReference>
<keyword evidence="11" id="KW-0547">Nucleotide-binding</keyword>
<keyword evidence="16" id="KW-0675">Receptor</keyword>
<dbReference type="SMART" id="SM00065">
    <property type="entry name" value="GAF"/>
    <property type="match status" value="1"/>
</dbReference>
<protein>
    <recommendedName>
        <fullName evidence="3">Blue-light-activated histidine kinase</fullName>
        <ecNumber evidence="2">2.7.13.3</ecNumber>
    </recommendedName>
</protein>
<keyword evidence="7" id="KW-0285">Flavoprotein</keyword>
<dbReference type="EMBL" id="AHAM01000061">
    <property type="protein sequence ID" value="EHK57585.1"/>
    <property type="molecule type" value="Genomic_DNA"/>
</dbReference>
<evidence type="ECO:0000256" key="4">
    <source>
        <dbReference type="ARBA" id="ARBA00022543"/>
    </source>
</evidence>
<evidence type="ECO:0000256" key="14">
    <source>
        <dbReference type="ARBA" id="ARBA00022991"/>
    </source>
</evidence>
<dbReference type="Pfam" id="PF13581">
    <property type="entry name" value="HATPase_c_2"/>
    <property type="match status" value="1"/>
</dbReference>
<dbReference type="PROSITE" id="PS50113">
    <property type="entry name" value="PAC"/>
    <property type="match status" value="2"/>
</dbReference>
<keyword evidence="15" id="KW-0843">Virulence</keyword>
<dbReference type="Gene3D" id="3.30.565.10">
    <property type="entry name" value="Histidine kinase-like ATPase, C-terminal domain"/>
    <property type="match status" value="1"/>
</dbReference>
<dbReference type="Gene3D" id="3.30.450.20">
    <property type="entry name" value="PAS domain"/>
    <property type="match status" value="2"/>
</dbReference>
<gene>
    <name evidence="20" type="ORF">MAXJ12_09096</name>
</gene>
<evidence type="ECO:0000259" key="18">
    <source>
        <dbReference type="PROSITE" id="PS50112"/>
    </source>
</evidence>
<feature type="domain" description="PAC" evidence="19">
    <location>
        <begin position="384"/>
        <end position="436"/>
    </location>
</feature>
<keyword evidence="14" id="KW-0157">Chromophore</keyword>
<feature type="domain" description="PAS" evidence="18">
    <location>
        <begin position="311"/>
        <end position="381"/>
    </location>
</feature>
<dbReference type="SUPFAM" id="SSF55781">
    <property type="entry name" value="GAF domain-like"/>
    <property type="match status" value="1"/>
</dbReference>
<evidence type="ECO:0000256" key="8">
    <source>
        <dbReference type="ARBA" id="ARBA00022643"/>
    </source>
</evidence>
<evidence type="ECO:0000256" key="11">
    <source>
        <dbReference type="ARBA" id="ARBA00022741"/>
    </source>
</evidence>
<dbReference type="SUPFAM" id="SSF55874">
    <property type="entry name" value="ATPase domain of HSP90 chaperone/DNA topoisomerase II/histidine kinase"/>
    <property type="match status" value="1"/>
</dbReference>
<evidence type="ECO:0000256" key="16">
    <source>
        <dbReference type="ARBA" id="ARBA00023170"/>
    </source>
</evidence>
<dbReference type="GO" id="GO:0004673">
    <property type="term" value="F:protein histidine kinase activity"/>
    <property type="evidence" value="ECO:0007669"/>
    <property type="project" value="UniProtKB-EC"/>
</dbReference>
<dbReference type="Pfam" id="PF07568">
    <property type="entry name" value="HisKA_2"/>
    <property type="match status" value="1"/>
</dbReference>
<dbReference type="SMART" id="SM00086">
    <property type="entry name" value="PAC"/>
    <property type="match status" value="2"/>
</dbReference>
<dbReference type="SMART" id="SM00911">
    <property type="entry name" value="HWE_HK"/>
    <property type="match status" value="1"/>
</dbReference>
<dbReference type="Gene3D" id="3.30.450.40">
    <property type="match status" value="1"/>
</dbReference>
<name>H0HNU4_9HYPH</name>
<feature type="domain" description="PAC" evidence="19">
    <location>
        <begin position="259"/>
        <end position="310"/>
    </location>
</feature>
<dbReference type="Pfam" id="PF13185">
    <property type="entry name" value="GAF_2"/>
    <property type="match status" value="1"/>
</dbReference>
<keyword evidence="10" id="KW-0677">Repeat</keyword>
<evidence type="ECO:0000256" key="3">
    <source>
        <dbReference type="ARBA" id="ARBA00021740"/>
    </source>
</evidence>
<dbReference type="PANTHER" id="PTHR41523:SF8">
    <property type="entry name" value="ETHYLENE RESPONSE SENSOR PROTEIN"/>
    <property type="match status" value="1"/>
</dbReference>
<dbReference type="RefSeq" id="WP_008835456.1">
    <property type="nucleotide sequence ID" value="NZ_AHAM01000061.1"/>
</dbReference>
<dbReference type="GO" id="GO:0009881">
    <property type="term" value="F:photoreceptor activity"/>
    <property type="evidence" value="ECO:0007669"/>
    <property type="project" value="UniProtKB-KW"/>
</dbReference>
<keyword evidence="4" id="KW-0600">Photoreceptor protein</keyword>
<dbReference type="FunFam" id="3.30.450.20:FF:000099">
    <property type="entry name" value="Sensory box sensor histidine kinase"/>
    <property type="match status" value="1"/>
</dbReference>
<dbReference type="InterPro" id="IPR029016">
    <property type="entry name" value="GAF-like_dom_sf"/>
</dbReference>
<dbReference type="InterPro" id="IPR003018">
    <property type="entry name" value="GAF"/>
</dbReference>
<dbReference type="SMART" id="SM00091">
    <property type="entry name" value="PAS"/>
    <property type="match status" value="2"/>
</dbReference>
<keyword evidence="12 20" id="KW-0418">Kinase</keyword>
<dbReference type="Pfam" id="PF08447">
    <property type="entry name" value="PAS_3"/>
    <property type="match status" value="2"/>
</dbReference>
<organism evidence="20 21">
    <name type="scientific">Mesorhizobium alhagi CCNWXJ12-2</name>
    <dbReference type="NCBI Taxonomy" id="1107882"/>
    <lineage>
        <taxon>Bacteria</taxon>
        <taxon>Pseudomonadati</taxon>
        <taxon>Pseudomonadota</taxon>
        <taxon>Alphaproteobacteria</taxon>
        <taxon>Hyphomicrobiales</taxon>
        <taxon>Phyllobacteriaceae</taxon>
        <taxon>Allomesorhizobium</taxon>
    </lineage>
</organism>
<sequence length="634" mass="70564">MATRVWKQLFEHREPEELGYRLHQQSVLSEFGQSALEALTLDALLSEAVRLCAEGMRARCSKVLEYSAGRDILLVRAGVGWHPGVVGHATLGTGSDTPAGLAFRTGRPVLSNDLASDRRFRVPKLLVEHGIRRLLNVPVPLANEHAWGVLAADSPDEGAFDEADSEFMEGMARLLGVAIQGRLAQQRFEEQAALLRLSHDAIIVWTAANGVELWSEGAASLYGFTADEAFGRAPAELIRPTYPAPWTDVAKALKTQGGWEGEIRQRRKDGGEVVVLSRLQLVAGPNRAARLMEVNRDITPRKRVEEALRASEQQFRTLAESLPQLAWMADGQGWIYWFNRRWFEYTGTTLEEMQGWGWRKVHHPDHVDRVVERISHAWDTGEPWEDNFPLRGADGRYRWFLSRALPMRDSKGRVTRWFGTNTDITEKQRLEDLQKVLIHEIGHRVKNSLALVSSLLTLQARRLDGTPRKVLEDASSRVHAVARVHEQLSLHGNAPNVDLGPFIQNLAKAIASSAPRHRTIVEAEPAMVSADLAVPMGLLLNELLTNAYKYAYPEGAEGEVRVDGARIEDDRYRLEVADFGQGLPPGFDIAKARDSLGTRVITSLSAQLEGELGTDSAGPGARFILTFPLKARRV</sequence>
<keyword evidence="6" id="KW-0716">Sensory transduction</keyword>
<keyword evidence="9" id="KW-0808">Transferase</keyword>
<dbReference type="InterPro" id="IPR005467">
    <property type="entry name" value="His_kinase_dom"/>
</dbReference>
<dbReference type="SUPFAM" id="SSF55785">
    <property type="entry name" value="PYP-like sensor domain (PAS domain)"/>
    <property type="match status" value="2"/>
</dbReference>
<dbReference type="InterPro" id="IPR013655">
    <property type="entry name" value="PAS_fold_3"/>
</dbReference>
<evidence type="ECO:0000256" key="10">
    <source>
        <dbReference type="ARBA" id="ARBA00022737"/>
    </source>
</evidence>
<accession>H0HNU4</accession>
<evidence type="ECO:0000256" key="6">
    <source>
        <dbReference type="ARBA" id="ARBA00022606"/>
    </source>
</evidence>